<dbReference type="PANTHER" id="PTHR11817">
    <property type="entry name" value="PYRUVATE KINASE"/>
    <property type="match status" value="1"/>
</dbReference>
<evidence type="ECO:0000313" key="16">
    <source>
        <dbReference type="EMBL" id="MDP4540776.1"/>
    </source>
</evidence>
<reference evidence="16 17" key="1">
    <citation type="submission" date="2023-08" db="EMBL/GenBank/DDBJ databases">
        <title>genomic of DY56.</title>
        <authorList>
            <person name="Wang Y."/>
        </authorList>
    </citation>
    <scope>NUCLEOTIDE SEQUENCE [LARGE SCALE GENOMIC DNA]</scope>
    <source>
        <strain evidence="16 17">DY56-A-20</strain>
    </source>
</reference>
<dbReference type="GO" id="GO:0004743">
    <property type="term" value="F:pyruvate kinase activity"/>
    <property type="evidence" value="ECO:0007669"/>
    <property type="project" value="UniProtKB-EC"/>
</dbReference>
<evidence type="ECO:0000259" key="14">
    <source>
        <dbReference type="Pfam" id="PF00224"/>
    </source>
</evidence>
<accession>A0ABT9HBY7</accession>
<evidence type="ECO:0000256" key="4">
    <source>
        <dbReference type="ARBA" id="ARBA00022679"/>
    </source>
</evidence>
<evidence type="ECO:0000256" key="6">
    <source>
        <dbReference type="ARBA" id="ARBA00022741"/>
    </source>
</evidence>
<keyword evidence="10 13" id="KW-0324">Glycolysis</keyword>
<comment type="caution">
    <text evidence="16">The sequence shown here is derived from an EMBL/GenBank/DDBJ whole genome shotgun (WGS) entry which is preliminary data.</text>
</comment>
<dbReference type="SUPFAM" id="SSF52935">
    <property type="entry name" value="PK C-terminal domain-like"/>
    <property type="match status" value="1"/>
</dbReference>
<protein>
    <recommendedName>
        <fullName evidence="3 12">Pyruvate kinase</fullName>
        <ecNumber evidence="3 12">2.7.1.40</ecNumber>
    </recommendedName>
</protein>
<comment type="similarity">
    <text evidence="2 13">Belongs to the pyruvate kinase family.</text>
</comment>
<comment type="pathway">
    <text evidence="1 13">Carbohydrate degradation; glycolysis; pyruvate from D-glyceraldehyde 3-phosphate: step 5/5.</text>
</comment>
<dbReference type="InterPro" id="IPR001697">
    <property type="entry name" value="Pyr_Knase"/>
</dbReference>
<comment type="catalytic activity">
    <reaction evidence="13">
        <text>pyruvate + ATP = phosphoenolpyruvate + ADP + H(+)</text>
        <dbReference type="Rhea" id="RHEA:18157"/>
        <dbReference type="ChEBI" id="CHEBI:15361"/>
        <dbReference type="ChEBI" id="CHEBI:15378"/>
        <dbReference type="ChEBI" id="CHEBI:30616"/>
        <dbReference type="ChEBI" id="CHEBI:58702"/>
        <dbReference type="ChEBI" id="CHEBI:456216"/>
        <dbReference type="EC" id="2.7.1.40"/>
    </reaction>
</comment>
<dbReference type="EMBL" id="JAVAIL010000006">
    <property type="protein sequence ID" value="MDP4540776.1"/>
    <property type="molecule type" value="Genomic_DNA"/>
</dbReference>
<dbReference type="Pfam" id="PF00224">
    <property type="entry name" value="PK"/>
    <property type="match status" value="1"/>
</dbReference>
<evidence type="ECO:0000256" key="11">
    <source>
        <dbReference type="ARBA" id="ARBA00023317"/>
    </source>
</evidence>
<dbReference type="GO" id="GO:0016301">
    <property type="term" value="F:kinase activity"/>
    <property type="evidence" value="ECO:0007669"/>
    <property type="project" value="UniProtKB-KW"/>
</dbReference>
<proteinExistence type="inferred from homology"/>
<dbReference type="Gene3D" id="3.20.20.60">
    <property type="entry name" value="Phosphoenolpyruvate-binding domains"/>
    <property type="match status" value="1"/>
</dbReference>
<keyword evidence="9 13" id="KW-0460">Magnesium</keyword>
<dbReference type="InterPro" id="IPR015795">
    <property type="entry name" value="Pyrv_Knase_C"/>
</dbReference>
<dbReference type="InterPro" id="IPR011037">
    <property type="entry name" value="Pyrv_Knase-like_insert_dom_sf"/>
</dbReference>
<organism evidence="16 17">
    <name type="scientific">Qipengyuania benthica</name>
    <dbReference type="NCBI Taxonomy" id="3067651"/>
    <lineage>
        <taxon>Bacteria</taxon>
        <taxon>Pseudomonadati</taxon>
        <taxon>Pseudomonadota</taxon>
        <taxon>Alphaproteobacteria</taxon>
        <taxon>Sphingomonadales</taxon>
        <taxon>Erythrobacteraceae</taxon>
        <taxon>Qipengyuania</taxon>
    </lineage>
</organism>
<keyword evidence="5" id="KW-0479">Metal-binding</keyword>
<keyword evidence="6" id="KW-0547">Nucleotide-binding</keyword>
<dbReference type="SUPFAM" id="SSF50800">
    <property type="entry name" value="PK beta-barrel domain-like"/>
    <property type="match status" value="1"/>
</dbReference>
<dbReference type="NCBIfam" id="NF004491">
    <property type="entry name" value="PRK05826.1"/>
    <property type="match status" value="1"/>
</dbReference>
<evidence type="ECO:0000256" key="10">
    <source>
        <dbReference type="ARBA" id="ARBA00023152"/>
    </source>
</evidence>
<evidence type="ECO:0000256" key="13">
    <source>
        <dbReference type="RuleBase" id="RU000504"/>
    </source>
</evidence>
<evidence type="ECO:0000256" key="2">
    <source>
        <dbReference type="ARBA" id="ARBA00008663"/>
    </source>
</evidence>
<evidence type="ECO:0000259" key="15">
    <source>
        <dbReference type="Pfam" id="PF02887"/>
    </source>
</evidence>
<evidence type="ECO:0000256" key="12">
    <source>
        <dbReference type="NCBIfam" id="TIGR01064"/>
    </source>
</evidence>
<keyword evidence="8" id="KW-0067">ATP-binding</keyword>
<dbReference type="RefSeq" id="WP_305930778.1">
    <property type="nucleotide sequence ID" value="NZ_JAVAIL010000006.1"/>
</dbReference>
<keyword evidence="7 13" id="KW-0418">Kinase</keyword>
<dbReference type="InterPro" id="IPR015806">
    <property type="entry name" value="Pyrv_Knase_insert_dom_sf"/>
</dbReference>
<dbReference type="NCBIfam" id="NF004978">
    <property type="entry name" value="PRK06354.1"/>
    <property type="match status" value="1"/>
</dbReference>
<sequence length="484" mass="52831">MRKFDPRGRKVKILATLGPACTEPDVMRRLFEAGADAFRVNMSHGEHETHAQSIRNIRALEKQFGRPIPIFADLQGPKLRVGKFKDGKAVIRHSGHFTLDRDPTPGDETRVELPHPELFGLLEKGQRLLINDGKIRLRVVRADEDAILCSAEVGGVISDRKGVNVPDAEIPIPALTEKDRRDLAFALSQGVDWIGLSFVQRPEDIAEARKLIGGKASLCAKIEKPMAIRRLDEIVELADGIMVARGDLGVELEPQEVPPLQKRIVNKARLVGKPVIVATQMLESMIESPAPTRAEVSDVANAVYDGADAVMLSAETAAGDWPEEAVTIMHRIAVQVERDEGYIERVRFLDTPPDRTTADALAHSCMTVADTVAIKAITVFTGSGSTARRVARERPSVPMMVLTPSFNTARRIGLLWGAHAVVTRDIGSFEEMIAKGKRMALRHGFATGGDKLIVLAGVPFGTPGSTNLLHVVTLTGDELDKYQS</sequence>
<keyword evidence="4 13" id="KW-0808">Transferase</keyword>
<dbReference type="SUPFAM" id="SSF51621">
    <property type="entry name" value="Phosphoenolpyruvate/pyruvate domain"/>
    <property type="match status" value="1"/>
</dbReference>
<name>A0ABT9HBY7_9SPHN</name>
<dbReference type="Gene3D" id="3.40.1380.20">
    <property type="entry name" value="Pyruvate kinase, C-terminal domain"/>
    <property type="match status" value="1"/>
</dbReference>
<dbReference type="InterPro" id="IPR015813">
    <property type="entry name" value="Pyrv/PenolPyrv_kinase-like_dom"/>
</dbReference>
<dbReference type="Pfam" id="PF02887">
    <property type="entry name" value="PK_C"/>
    <property type="match status" value="1"/>
</dbReference>
<keyword evidence="11 16" id="KW-0670">Pyruvate</keyword>
<evidence type="ECO:0000256" key="5">
    <source>
        <dbReference type="ARBA" id="ARBA00022723"/>
    </source>
</evidence>
<dbReference type="InterPro" id="IPR040442">
    <property type="entry name" value="Pyrv_kinase-like_dom_sf"/>
</dbReference>
<dbReference type="EC" id="2.7.1.40" evidence="3 12"/>
<evidence type="ECO:0000256" key="7">
    <source>
        <dbReference type="ARBA" id="ARBA00022777"/>
    </source>
</evidence>
<dbReference type="NCBIfam" id="NF004886">
    <property type="entry name" value="PRK06247.1"/>
    <property type="match status" value="1"/>
</dbReference>
<keyword evidence="17" id="KW-1185">Reference proteome</keyword>
<evidence type="ECO:0000256" key="9">
    <source>
        <dbReference type="ARBA" id="ARBA00022842"/>
    </source>
</evidence>
<dbReference type="Proteomes" id="UP001235664">
    <property type="component" value="Unassembled WGS sequence"/>
</dbReference>
<feature type="domain" description="Pyruvate kinase C-terminal" evidence="15">
    <location>
        <begin position="359"/>
        <end position="472"/>
    </location>
</feature>
<dbReference type="InterPro" id="IPR015793">
    <property type="entry name" value="Pyrv_Knase_brl"/>
</dbReference>
<dbReference type="InterPro" id="IPR036918">
    <property type="entry name" value="Pyrv_Knase_C_sf"/>
</dbReference>
<dbReference type="PRINTS" id="PR01050">
    <property type="entry name" value="PYRUVTKNASE"/>
</dbReference>
<evidence type="ECO:0000256" key="8">
    <source>
        <dbReference type="ARBA" id="ARBA00022840"/>
    </source>
</evidence>
<dbReference type="NCBIfam" id="TIGR01064">
    <property type="entry name" value="pyruv_kin"/>
    <property type="match status" value="1"/>
</dbReference>
<gene>
    <name evidence="16" type="primary">pyk</name>
    <name evidence="16" type="ORF">Q9K01_14210</name>
</gene>
<evidence type="ECO:0000256" key="1">
    <source>
        <dbReference type="ARBA" id="ARBA00004997"/>
    </source>
</evidence>
<dbReference type="Gene3D" id="2.40.33.10">
    <property type="entry name" value="PK beta-barrel domain-like"/>
    <property type="match status" value="1"/>
</dbReference>
<evidence type="ECO:0000256" key="3">
    <source>
        <dbReference type="ARBA" id="ARBA00012142"/>
    </source>
</evidence>
<evidence type="ECO:0000313" key="17">
    <source>
        <dbReference type="Proteomes" id="UP001235664"/>
    </source>
</evidence>
<feature type="domain" description="Pyruvate kinase barrel" evidence="14">
    <location>
        <begin position="9"/>
        <end position="326"/>
    </location>
</feature>